<keyword evidence="1" id="KW-0863">Zinc-finger</keyword>
<dbReference type="OrthoDB" id="8062037at2759"/>
<dbReference type="EMBL" id="RWGY01000714">
    <property type="protein sequence ID" value="TVT99491.1"/>
    <property type="molecule type" value="Genomic_DNA"/>
</dbReference>
<dbReference type="InterPro" id="IPR013083">
    <property type="entry name" value="Znf_RING/FYVE/PHD"/>
</dbReference>
<feature type="domain" description="RING-type" evidence="2">
    <location>
        <begin position="145"/>
        <end position="187"/>
    </location>
</feature>
<dbReference type="Proteomes" id="UP000324897">
    <property type="component" value="Unassembled WGS sequence"/>
</dbReference>
<reference evidence="3 4" key="1">
    <citation type="journal article" date="2019" name="Sci. Rep.">
        <title>A high-quality genome of Eragrostis curvula grass provides insights into Poaceae evolution and supports new strategies to enhance forage quality.</title>
        <authorList>
            <person name="Carballo J."/>
            <person name="Santos B.A.C.M."/>
            <person name="Zappacosta D."/>
            <person name="Garbus I."/>
            <person name="Selva J.P."/>
            <person name="Gallo C.A."/>
            <person name="Diaz A."/>
            <person name="Albertini E."/>
            <person name="Caccamo M."/>
            <person name="Echenique V."/>
        </authorList>
    </citation>
    <scope>NUCLEOTIDE SEQUENCE [LARGE SCALE GENOMIC DNA]</scope>
    <source>
        <strain evidence="4">cv. Victoria</strain>
        <tissue evidence="3">Leaf</tissue>
    </source>
</reference>
<sequence length="240" mass="24736">MPTPYHMLDGAGIKSSIKQCNAMMLDASPCLSISILRQLFLLNSCHAIPSLAIHLFNRDHSHRTVAHAETRAFLSTPAPAQRAAWASATASPSRSASVLISTVALASYLCILTKAGAAQAATLLADADGVPPAAAAGIDALSCTCAICLGEFAGGDALRRGPGCGHCLHACCAERWLRVSATCPVCRDSPVPSPVATPLAEAAALAVPRAYYGSRAAGAAWHSEDGRRACTSRAKSSSID</sequence>
<dbReference type="PANTHER" id="PTHR46592:SF14">
    <property type="entry name" value="RING-TYPE DOMAIN-CONTAINING PROTEIN"/>
    <property type="match status" value="1"/>
</dbReference>
<keyword evidence="4" id="KW-1185">Reference proteome</keyword>
<keyword evidence="1" id="KW-0479">Metal-binding</keyword>
<dbReference type="Gramene" id="TVT99491">
    <property type="protein sequence ID" value="TVT99491"/>
    <property type="gene ID" value="EJB05_55160"/>
</dbReference>
<evidence type="ECO:0000259" key="2">
    <source>
        <dbReference type="PROSITE" id="PS50089"/>
    </source>
</evidence>
<evidence type="ECO:0000256" key="1">
    <source>
        <dbReference type="PROSITE-ProRule" id="PRU00175"/>
    </source>
</evidence>
<dbReference type="PROSITE" id="PS50089">
    <property type="entry name" value="ZF_RING_2"/>
    <property type="match status" value="1"/>
</dbReference>
<dbReference type="GO" id="GO:0016740">
    <property type="term" value="F:transferase activity"/>
    <property type="evidence" value="ECO:0007669"/>
    <property type="project" value="InterPro"/>
</dbReference>
<evidence type="ECO:0000313" key="3">
    <source>
        <dbReference type="EMBL" id="TVT99491.1"/>
    </source>
</evidence>
<gene>
    <name evidence="3" type="ORF">EJB05_55160</name>
</gene>
<proteinExistence type="predicted"/>
<organism evidence="3 4">
    <name type="scientific">Eragrostis curvula</name>
    <name type="common">weeping love grass</name>
    <dbReference type="NCBI Taxonomy" id="38414"/>
    <lineage>
        <taxon>Eukaryota</taxon>
        <taxon>Viridiplantae</taxon>
        <taxon>Streptophyta</taxon>
        <taxon>Embryophyta</taxon>
        <taxon>Tracheophyta</taxon>
        <taxon>Spermatophyta</taxon>
        <taxon>Magnoliopsida</taxon>
        <taxon>Liliopsida</taxon>
        <taxon>Poales</taxon>
        <taxon>Poaceae</taxon>
        <taxon>PACMAD clade</taxon>
        <taxon>Chloridoideae</taxon>
        <taxon>Eragrostideae</taxon>
        <taxon>Eragrostidinae</taxon>
        <taxon>Eragrostis</taxon>
    </lineage>
</organism>
<dbReference type="Gene3D" id="3.30.40.10">
    <property type="entry name" value="Zinc/RING finger domain, C3HC4 (zinc finger)"/>
    <property type="match status" value="1"/>
</dbReference>
<dbReference type="GO" id="GO:0016567">
    <property type="term" value="P:protein ubiquitination"/>
    <property type="evidence" value="ECO:0007669"/>
    <property type="project" value="InterPro"/>
</dbReference>
<dbReference type="Pfam" id="PF13639">
    <property type="entry name" value="zf-RING_2"/>
    <property type="match status" value="1"/>
</dbReference>
<comment type="caution">
    <text evidence="3">The sequence shown here is derived from an EMBL/GenBank/DDBJ whole genome shotgun (WGS) entry which is preliminary data.</text>
</comment>
<evidence type="ECO:0000313" key="4">
    <source>
        <dbReference type="Proteomes" id="UP000324897"/>
    </source>
</evidence>
<accession>A0A5J9SKJ0</accession>
<dbReference type="AlphaFoldDB" id="A0A5J9SKJ0"/>
<dbReference type="SUPFAM" id="SSF57850">
    <property type="entry name" value="RING/U-box"/>
    <property type="match status" value="1"/>
</dbReference>
<protein>
    <recommendedName>
        <fullName evidence="2">RING-type domain-containing protein</fullName>
    </recommendedName>
</protein>
<dbReference type="InterPro" id="IPR044289">
    <property type="entry name" value="ATL67-70"/>
</dbReference>
<dbReference type="SMART" id="SM00184">
    <property type="entry name" value="RING"/>
    <property type="match status" value="1"/>
</dbReference>
<dbReference type="InterPro" id="IPR001841">
    <property type="entry name" value="Znf_RING"/>
</dbReference>
<name>A0A5J9SKJ0_9POAL</name>
<dbReference type="GO" id="GO:0008270">
    <property type="term" value="F:zinc ion binding"/>
    <property type="evidence" value="ECO:0007669"/>
    <property type="project" value="UniProtKB-KW"/>
</dbReference>
<keyword evidence="1" id="KW-0862">Zinc</keyword>
<feature type="non-terminal residue" evidence="3">
    <location>
        <position position="1"/>
    </location>
</feature>
<dbReference type="PANTHER" id="PTHR46592">
    <property type="entry name" value="RING-H2 FINGER PROTEIN ATL67"/>
    <property type="match status" value="1"/>
</dbReference>